<dbReference type="RefSeq" id="WP_094984973.1">
    <property type="nucleotide sequence ID" value="NZ_NHNI01000001.1"/>
</dbReference>
<sequence>MYAFEMNIEDRPVLSIFCGNNKGSDFDYGEELDNKLKTHTGSYSAIIFIVPNYLESLILNYIYEDARLVSNISRYGKNTSIKFFSFNEFGALNKFYDIESNFEFKISNLELLDMIIYFGIKNLVHGRSQSIILTAPPGTTFKKPSGAEFTEFIKASELAISCDENLFVAFSLLTKRPKNIDLKRIYIDTSGISSFIVSLISYIREFSGKSTNELSYKSFNSYDGLKTCEPDFKDDIWVIISASSSNKLGKKILENWKGISHSQIVTLLSYKNAEINELGSEAEKGDGIVFNIKEYSYVKEKKTCKNLIPIQIIGENFTAQIDPPQLVVLKRNHLPDSAKQFLISCSKDEIFSFNKSDKKKTRNIFFNSSTYLSSVLSLDFYTWLERVVIWNIPFGIKYIAFDINDPASAILFSKLKEILPNTVESLDLSDISNIENKNCSVIVISPVISTGRVFLKANRDLRMIEHSGPRIFINICSLFKSQTSFSIFEKSLLQSPGDFKYKLFSFQTLFVGETESTHNWNNELFVTESFKSSLFEKRSSKLRNTSVGISQGIGFSFDNDDAPLQFNKHFAFWGIDYNPDDINHGSVYLSIAAALQNLRDRPTEADDSLYHHVYKHAVIDPENFSRFNEGVIQASLWRAAEDIEVNYKYLPDVSSSFDSILLNLARDAKNGSRNGLADILLGIAIGKIQLHENSIKIIVSEIRSLLLNIDSLQELIEYIDHVILKGEDPSTLGPSF</sequence>
<reference evidence="2" key="1">
    <citation type="submission" date="2017-05" db="EMBL/GenBank/DDBJ databases">
        <authorList>
            <person name="Barney B.M."/>
        </authorList>
    </citation>
    <scope>NUCLEOTIDE SEQUENCE [LARGE SCALE GENOMIC DNA]</scope>
    <source>
        <strain evidence="2">PSBB022</strain>
    </source>
</reference>
<accession>A0A266QE12</accession>
<evidence type="ECO:0000313" key="1">
    <source>
        <dbReference type="EMBL" id="OZY87591.1"/>
    </source>
</evidence>
<evidence type="ECO:0000313" key="2">
    <source>
        <dbReference type="Proteomes" id="UP000216101"/>
    </source>
</evidence>
<name>A0A266QE12_9GAMM</name>
<comment type="caution">
    <text evidence="1">The sequence shown here is derived from an EMBL/GenBank/DDBJ whole genome shotgun (WGS) entry which is preliminary data.</text>
</comment>
<organism evidence="1 2">
    <name type="scientific">Cellvibrio mixtus</name>
    <dbReference type="NCBI Taxonomy" id="39650"/>
    <lineage>
        <taxon>Bacteria</taxon>
        <taxon>Pseudomonadati</taxon>
        <taxon>Pseudomonadota</taxon>
        <taxon>Gammaproteobacteria</taxon>
        <taxon>Cellvibrionales</taxon>
        <taxon>Cellvibrionaceae</taxon>
        <taxon>Cellvibrio</taxon>
    </lineage>
</organism>
<proteinExistence type="predicted"/>
<dbReference type="AlphaFoldDB" id="A0A266QE12"/>
<dbReference type="EMBL" id="NHNI01000001">
    <property type="protein sequence ID" value="OZY87591.1"/>
    <property type="molecule type" value="Genomic_DNA"/>
</dbReference>
<keyword evidence="2" id="KW-1185">Reference proteome</keyword>
<gene>
    <name evidence="1" type="ORF">CBP51_11665</name>
</gene>
<protein>
    <submittedName>
        <fullName evidence="1">Uncharacterized protein</fullName>
    </submittedName>
</protein>
<dbReference type="Proteomes" id="UP000216101">
    <property type="component" value="Unassembled WGS sequence"/>
</dbReference>